<gene>
    <name evidence="1" type="ORF">HU811_03340</name>
</gene>
<comment type="caution">
    <text evidence="1">The sequence shown here is derived from an EMBL/GenBank/DDBJ whole genome shotgun (WGS) entry which is preliminary data.</text>
</comment>
<accession>A0ABR6UM19</accession>
<proteinExistence type="predicted"/>
<evidence type="ECO:0000313" key="2">
    <source>
        <dbReference type="Proteomes" id="UP000617171"/>
    </source>
</evidence>
<reference evidence="1 2" key="1">
    <citation type="journal article" date="2020" name="Microorganisms">
        <title>Reliable Identification of Environmental Pseudomonas Isolates Using the rpoD Gene.</title>
        <authorList>
            <consortium name="The Broad Institute Genome Sequencing Platform"/>
            <person name="Girard L."/>
            <person name="Lood C."/>
            <person name="Rokni-Zadeh H."/>
            <person name="van Noort V."/>
            <person name="Lavigne R."/>
            <person name="De Mot R."/>
        </authorList>
    </citation>
    <scope>NUCLEOTIDE SEQUENCE [LARGE SCALE GENOMIC DNA]</scope>
    <source>
        <strain evidence="1 2">SWRI196</strain>
    </source>
</reference>
<dbReference type="RefSeq" id="WP_186653938.1">
    <property type="nucleotide sequence ID" value="NZ_JABWQV010000007.1"/>
</dbReference>
<organism evidence="1 2">
    <name type="scientific">Pseudomonas tehranensis</name>
    <dbReference type="NCBI Taxonomy" id="2745502"/>
    <lineage>
        <taxon>Bacteria</taxon>
        <taxon>Pseudomonadati</taxon>
        <taxon>Pseudomonadota</taxon>
        <taxon>Gammaproteobacteria</taxon>
        <taxon>Pseudomonadales</taxon>
        <taxon>Pseudomonadaceae</taxon>
        <taxon>Pseudomonas</taxon>
    </lineage>
</organism>
<protein>
    <submittedName>
        <fullName evidence="1">Uncharacterized protein</fullName>
    </submittedName>
</protein>
<dbReference type="EMBL" id="JABWQV010000007">
    <property type="protein sequence ID" value="MBC3345666.1"/>
    <property type="molecule type" value="Genomic_DNA"/>
</dbReference>
<dbReference type="Proteomes" id="UP000617171">
    <property type="component" value="Unassembled WGS sequence"/>
</dbReference>
<keyword evidence="2" id="KW-1185">Reference proteome</keyword>
<name>A0ABR6UM19_9PSED</name>
<evidence type="ECO:0000313" key="1">
    <source>
        <dbReference type="EMBL" id="MBC3345666.1"/>
    </source>
</evidence>
<sequence>MFFIRDEQLSALATVTRQAFVALACEHLRRHFPDVDAERGDLWPGRVERALTQAAALGLHSAHLQWRFLHLSAVMDWDFIKRPQLQWVMQILTDPRVSSASDRLDRAFDELRYRVATQVANEALVQGSVDTRPAHE</sequence>